<dbReference type="AlphaFoldDB" id="A0A2S7XYK2"/>
<evidence type="ECO:0000313" key="5">
    <source>
        <dbReference type="Proteomes" id="UP000237441"/>
    </source>
</evidence>
<dbReference type="Proteomes" id="UP000237441">
    <property type="component" value="Unassembled WGS sequence"/>
</dbReference>
<keyword evidence="1" id="KW-0521">NADP</keyword>
<comment type="caution">
    <text evidence="4">The sequence shown here is derived from an EMBL/GenBank/DDBJ whole genome shotgun (WGS) entry which is preliminary data.</text>
</comment>
<evidence type="ECO:0000313" key="4">
    <source>
        <dbReference type="EMBL" id="PQK08985.1"/>
    </source>
</evidence>
<dbReference type="Gene3D" id="3.40.50.720">
    <property type="entry name" value="NAD(P)-binding Rossmann-like Domain"/>
    <property type="match status" value="1"/>
</dbReference>
<dbReference type="PANTHER" id="PTHR43103">
    <property type="entry name" value="NUCLEOSIDE-DIPHOSPHATE-SUGAR EPIMERASE"/>
    <property type="match status" value="1"/>
</dbReference>
<sequence length="329" mass="35160">MRVLITGASGFVGQILAKSLLSQGHTVILTDLHAPPIPGGHSHPHAVSVAADLTVSPLPAAAAALHLTPDLDAIYVLHGVMSSGAESDLNLGYRVNLLSTIHLLDAVRATCRIGIRIIYASSCATYGAPLPPPPPHWPSETTLPTPQGSYGTQKLMVELLLNDYTRRGLVTAFSVRLPSITVRAGAPTRAASSWMSGIIREPLQGQESILPVTDDNFQCWVCSPKTLVRNLEKCLELPRDCLPPHIRQVLLPGVTVSVGEMLQALREVGGEEAVGLVRREEPDEEAARLFKSWPAGFNVERALGIGFEPAGTFLEAVKEFAEGLKTNGA</sequence>
<dbReference type="PANTHER" id="PTHR43103:SF3">
    <property type="entry name" value="ADP-L-GLYCERO-D-MANNO-HEPTOSE-6-EPIMERASE"/>
    <property type="match status" value="1"/>
</dbReference>
<accession>A0A2S7XYK2</accession>
<dbReference type="SUPFAM" id="SSF51735">
    <property type="entry name" value="NAD(P)-binding Rossmann-fold domains"/>
    <property type="match status" value="1"/>
</dbReference>
<feature type="domain" description="NAD-dependent epimerase/dehydratase" evidence="3">
    <location>
        <begin position="3"/>
        <end position="210"/>
    </location>
</feature>
<dbReference type="InterPro" id="IPR036291">
    <property type="entry name" value="NAD(P)-bd_dom_sf"/>
</dbReference>
<protein>
    <recommendedName>
        <fullName evidence="3">NAD-dependent epimerase/dehydratase domain-containing protein</fullName>
    </recommendedName>
</protein>
<dbReference type="EMBL" id="JRHA01000001">
    <property type="protein sequence ID" value="PQK08985.1"/>
    <property type="molecule type" value="Genomic_DNA"/>
</dbReference>
<dbReference type="Gene3D" id="3.90.25.10">
    <property type="entry name" value="UDP-galactose 4-epimerase, domain 1"/>
    <property type="match status" value="1"/>
</dbReference>
<organism evidence="4 5">
    <name type="scientific">Beauveria bassiana</name>
    <name type="common">White muscardine disease fungus</name>
    <name type="synonym">Tritirachium shiotae</name>
    <dbReference type="NCBI Taxonomy" id="176275"/>
    <lineage>
        <taxon>Eukaryota</taxon>
        <taxon>Fungi</taxon>
        <taxon>Dikarya</taxon>
        <taxon>Ascomycota</taxon>
        <taxon>Pezizomycotina</taxon>
        <taxon>Sordariomycetes</taxon>
        <taxon>Hypocreomycetidae</taxon>
        <taxon>Hypocreales</taxon>
        <taxon>Cordycipitaceae</taxon>
        <taxon>Beauveria</taxon>
    </lineage>
</organism>
<evidence type="ECO:0000259" key="3">
    <source>
        <dbReference type="Pfam" id="PF01370"/>
    </source>
</evidence>
<evidence type="ECO:0000256" key="2">
    <source>
        <dbReference type="ARBA" id="ARBA00023277"/>
    </source>
</evidence>
<evidence type="ECO:0000256" key="1">
    <source>
        <dbReference type="ARBA" id="ARBA00022857"/>
    </source>
</evidence>
<dbReference type="OrthoDB" id="16464at2759"/>
<gene>
    <name evidence="4" type="ORF">BB8028_0001g10560</name>
</gene>
<reference evidence="4 5" key="1">
    <citation type="submission" date="2016-07" db="EMBL/GenBank/DDBJ databases">
        <title>Comparative genomics of the entomopathogenic fungus Beauveria bassiana.</title>
        <authorList>
            <person name="Valero Jimenez C.A."/>
            <person name="Zwaan B.J."/>
            <person name="Van Kan J.A."/>
            <person name="Takken W."/>
            <person name="Debets A.J."/>
            <person name="Schoustra S.E."/>
            <person name="Koenraadt C.J."/>
        </authorList>
    </citation>
    <scope>NUCLEOTIDE SEQUENCE [LARGE SCALE GENOMIC DNA]</scope>
    <source>
        <strain evidence="4 5">ARSEF 8028</strain>
    </source>
</reference>
<name>A0A2S7XYK2_BEABA</name>
<proteinExistence type="predicted"/>
<dbReference type="InterPro" id="IPR001509">
    <property type="entry name" value="Epimerase_deHydtase"/>
</dbReference>
<dbReference type="Pfam" id="PF01370">
    <property type="entry name" value="Epimerase"/>
    <property type="match status" value="1"/>
</dbReference>
<keyword evidence="2" id="KW-0119">Carbohydrate metabolism</keyword>